<feature type="region of interest" description="Disordered" evidence="1">
    <location>
        <begin position="452"/>
        <end position="477"/>
    </location>
</feature>
<dbReference type="Proteomes" id="UP001371218">
    <property type="component" value="Unassembled WGS sequence"/>
</dbReference>
<evidence type="ECO:0000313" key="3">
    <source>
        <dbReference type="Proteomes" id="UP001371218"/>
    </source>
</evidence>
<evidence type="ECO:0000313" key="2">
    <source>
        <dbReference type="EMBL" id="MEK8031110.1"/>
    </source>
</evidence>
<keyword evidence="3" id="KW-1185">Reference proteome</keyword>
<sequence length="477" mass="51771">MSARIQGADTAALDMAESDHDHAHERGDQRADERADAQPWFRDGAAPMDAPLWWQLTHQAELVEALRSLCTGTPALVQLRLWVFLELMALPQARLTREALNLHFHLLREEALDLALRPLRTAGLIEWDAGTLEYSVTPLASGLMALLSPLTRSADEDTELAGLLAQVAGAHQLGTLQPSQLKHLQAQLARLHDEFADAIASGSEFRLRRARERHGRVFELIDRASQVLSAITASAQEHPGALRLARDIGLAQARLLAMKSQFDRALHQVERQRVTLGSTGVTTTDVRQWLRGVADPATLLGDALALPVRPVFVMGHDMLDVAEAEFERERPVSAPEALPEATTAPTGELHALALPKELDALVQALSAWQQEGPAAVRDMAEALQAGGSDPRYAAVAYRAQLMPLLGDPQSQALKGATGELARLPWRPRWSDRVQALPWPEVAAASVGCLHPPDAEPAPFEALPIPAETDGGTPPSAR</sequence>
<organism evidence="2 3">
    <name type="scientific">Ideonella lacteola</name>
    <dbReference type="NCBI Taxonomy" id="2984193"/>
    <lineage>
        <taxon>Bacteria</taxon>
        <taxon>Pseudomonadati</taxon>
        <taxon>Pseudomonadota</taxon>
        <taxon>Betaproteobacteria</taxon>
        <taxon>Burkholderiales</taxon>
        <taxon>Sphaerotilaceae</taxon>
        <taxon>Ideonella</taxon>
    </lineage>
</organism>
<feature type="region of interest" description="Disordered" evidence="1">
    <location>
        <begin position="1"/>
        <end position="35"/>
    </location>
</feature>
<dbReference type="EMBL" id="JBBUTG010000004">
    <property type="protein sequence ID" value="MEK8031110.1"/>
    <property type="molecule type" value="Genomic_DNA"/>
</dbReference>
<evidence type="ECO:0000256" key="1">
    <source>
        <dbReference type="SAM" id="MobiDB-lite"/>
    </source>
</evidence>
<gene>
    <name evidence="2" type="ORF">AACH06_09815</name>
</gene>
<comment type="caution">
    <text evidence="2">The sequence shown here is derived from an EMBL/GenBank/DDBJ whole genome shotgun (WGS) entry which is preliminary data.</text>
</comment>
<accession>A0ABU9BQD2</accession>
<name>A0ABU9BQD2_9BURK</name>
<reference evidence="2 3" key="1">
    <citation type="submission" date="2024-04" db="EMBL/GenBank/DDBJ databases">
        <title>Novel species of the genus Ideonella isolated from streams.</title>
        <authorList>
            <person name="Lu H."/>
        </authorList>
    </citation>
    <scope>NUCLEOTIDE SEQUENCE [LARGE SCALE GENOMIC DNA]</scope>
    <source>
        <strain evidence="2 3">DXS29W</strain>
    </source>
</reference>
<dbReference type="RefSeq" id="WP_341425473.1">
    <property type="nucleotide sequence ID" value="NZ_JBBUTG010000004.1"/>
</dbReference>
<protein>
    <submittedName>
        <fullName evidence="2">Uncharacterized protein</fullName>
    </submittedName>
</protein>
<feature type="compositionally biased region" description="Basic and acidic residues" evidence="1">
    <location>
        <begin position="17"/>
        <end position="35"/>
    </location>
</feature>
<proteinExistence type="predicted"/>